<proteinExistence type="predicted"/>
<sequence>MPFFDVKLWNTSTNTIIKGETVTELKREAKKKLGLSNDPEEYRLVLEEGHAEVDEDVLELASLNLSKLFKIIILLKNEPLRTEPQENRVEDANNSSDSHGPENIRSPPQQTCGSNINMSIIEKICQHTLKKCQNGEELSTNEYLTVKKNIVAHLFGTKDTSRGAARTIVTALCSRFPKSLAIRGKAKTYDQGLMSLLTSVENGIQYDKTTLKLPKKPRKRRVPSESKTAELQRQKDYFDRVDEFGCVEFLPDLPDDENEDTQQEAREELLTLFDDPKTHSSGRVSELMRKTYPTHRALITAPDRNISTILTKWPFLKIPAQFFQHASILLGKNVVEIWNDLLLKYGEPLLHFLTIKFTQKETEGKFQSIMKEKDAAIAREQKVTPQYSAIFPILLLTFKEDASCLYKLYKPDSQVKDVFKEINTTYPILIIQGSDIYDGNGKYTVVVNAENRIICDDFLDGVLITFLSYYIFGYAYNPGIENTLSYIQRDLLAIVEKDGTKLSKKSRRGRNIPAAVVKLSDQIIAYANNFSMAKMKGKQTSSIKEKINPNTPAE</sequence>
<dbReference type="Proteomes" id="UP001239111">
    <property type="component" value="Chromosome 4"/>
</dbReference>
<dbReference type="EMBL" id="CM056744">
    <property type="protein sequence ID" value="KAJ8665139.1"/>
    <property type="molecule type" value="Genomic_DNA"/>
</dbReference>
<reference evidence="1" key="1">
    <citation type="submission" date="2023-04" db="EMBL/GenBank/DDBJ databases">
        <title>A chromosome-level genome assembly of the parasitoid wasp Eretmocerus hayati.</title>
        <authorList>
            <person name="Zhong Y."/>
            <person name="Liu S."/>
            <person name="Liu Y."/>
        </authorList>
    </citation>
    <scope>NUCLEOTIDE SEQUENCE</scope>
    <source>
        <strain evidence="1">ZJU_SS_LIU_2023</strain>
    </source>
</reference>
<protein>
    <submittedName>
        <fullName evidence="1">Uncharacterized protein</fullName>
    </submittedName>
</protein>
<keyword evidence="2" id="KW-1185">Reference proteome</keyword>
<name>A0ACC2N1W6_9HYME</name>
<gene>
    <name evidence="1" type="ORF">QAD02_006801</name>
</gene>
<comment type="caution">
    <text evidence="1">The sequence shown here is derived from an EMBL/GenBank/DDBJ whole genome shotgun (WGS) entry which is preliminary data.</text>
</comment>
<organism evidence="1 2">
    <name type="scientific">Eretmocerus hayati</name>
    <dbReference type="NCBI Taxonomy" id="131215"/>
    <lineage>
        <taxon>Eukaryota</taxon>
        <taxon>Metazoa</taxon>
        <taxon>Ecdysozoa</taxon>
        <taxon>Arthropoda</taxon>
        <taxon>Hexapoda</taxon>
        <taxon>Insecta</taxon>
        <taxon>Pterygota</taxon>
        <taxon>Neoptera</taxon>
        <taxon>Endopterygota</taxon>
        <taxon>Hymenoptera</taxon>
        <taxon>Apocrita</taxon>
        <taxon>Proctotrupomorpha</taxon>
        <taxon>Chalcidoidea</taxon>
        <taxon>Aphelinidae</taxon>
        <taxon>Aphelininae</taxon>
        <taxon>Eretmocerus</taxon>
    </lineage>
</organism>
<evidence type="ECO:0000313" key="2">
    <source>
        <dbReference type="Proteomes" id="UP001239111"/>
    </source>
</evidence>
<accession>A0ACC2N1W6</accession>
<evidence type="ECO:0000313" key="1">
    <source>
        <dbReference type="EMBL" id="KAJ8665139.1"/>
    </source>
</evidence>